<gene>
    <name evidence="1" type="ORF">UFOVP806_13</name>
</gene>
<proteinExistence type="predicted"/>
<dbReference type="EMBL" id="LR796750">
    <property type="protein sequence ID" value="CAB4163384.1"/>
    <property type="molecule type" value="Genomic_DNA"/>
</dbReference>
<name>A0A6J5P784_9CAUD</name>
<evidence type="ECO:0000313" key="1">
    <source>
        <dbReference type="EMBL" id="CAB4163384.1"/>
    </source>
</evidence>
<organism evidence="1">
    <name type="scientific">uncultured Caudovirales phage</name>
    <dbReference type="NCBI Taxonomy" id="2100421"/>
    <lineage>
        <taxon>Viruses</taxon>
        <taxon>Duplodnaviria</taxon>
        <taxon>Heunggongvirae</taxon>
        <taxon>Uroviricota</taxon>
        <taxon>Caudoviricetes</taxon>
        <taxon>Peduoviridae</taxon>
        <taxon>Maltschvirus</taxon>
        <taxon>Maltschvirus maltsch</taxon>
    </lineage>
</organism>
<reference evidence="1" key="1">
    <citation type="submission" date="2020-04" db="EMBL/GenBank/DDBJ databases">
        <authorList>
            <person name="Chiriac C."/>
            <person name="Salcher M."/>
            <person name="Ghai R."/>
            <person name="Kavagutti S V."/>
        </authorList>
    </citation>
    <scope>NUCLEOTIDE SEQUENCE</scope>
</reference>
<sequence length="76" mass="8527">MTEYESSLRDQVAALVAPELLKKAFTAPYNSTVQMHDFDIEDAAGAITTECFVFADIWLESRKQKTHITPPSPSHE</sequence>
<protein>
    <submittedName>
        <fullName evidence="1">Uncharacterized protein</fullName>
    </submittedName>
</protein>
<accession>A0A6J5P784</accession>